<dbReference type="EMBL" id="BK032876">
    <property type="protein sequence ID" value="DAF65240.1"/>
    <property type="molecule type" value="Genomic_DNA"/>
</dbReference>
<evidence type="ECO:0000313" key="1">
    <source>
        <dbReference type="EMBL" id="DAF65240.1"/>
    </source>
</evidence>
<name>A0A8S5TQ36_9CAUD</name>
<sequence length="159" mass="18352">MVEWKWKEKVIGWMLKRREGEYVGGRGSSSGISDKHHKYGSQFHAIIDTNGKPLVSGNIKFVESNSRHGESLQETMTRGRVYALVGGNDLIKIVYFDNKNKHVKEINFGHVHAGMDPHVHHGYYHNEDDGLKKATGLSPKEKKMEDRVKKVWYDYLSRR</sequence>
<reference evidence="1" key="1">
    <citation type="journal article" date="2021" name="Proc. Natl. Acad. Sci. U.S.A.">
        <title>A Catalog of Tens of Thousands of Viruses from Human Metagenomes Reveals Hidden Associations with Chronic Diseases.</title>
        <authorList>
            <person name="Tisza M.J."/>
            <person name="Buck C.B."/>
        </authorList>
    </citation>
    <scope>NUCLEOTIDE SEQUENCE</scope>
    <source>
        <strain evidence="1">CtCXW4</strain>
    </source>
</reference>
<proteinExistence type="predicted"/>
<protein>
    <submittedName>
        <fullName evidence="1">Uncharacterized protein</fullName>
    </submittedName>
</protein>
<accession>A0A8S5TQ36</accession>
<organism evidence="1">
    <name type="scientific">Myoviridae sp. ctCXW4</name>
    <dbReference type="NCBI Taxonomy" id="2827669"/>
    <lineage>
        <taxon>Viruses</taxon>
        <taxon>Duplodnaviria</taxon>
        <taxon>Heunggongvirae</taxon>
        <taxon>Uroviricota</taxon>
        <taxon>Caudoviricetes</taxon>
    </lineage>
</organism>